<evidence type="ECO:0000256" key="1">
    <source>
        <dbReference type="SAM" id="MobiDB-lite"/>
    </source>
</evidence>
<evidence type="ECO:0000313" key="2">
    <source>
        <dbReference type="EMBL" id="KAA0194540.1"/>
    </source>
</evidence>
<comment type="caution">
    <text evidence="2">The sequence shown here is derived from an EMBL/GenBank/DDBJ whole genome shotgun (WGS) entry which is preliminary data.</text>
</comment>
<feature type="compositionally biased region" description="Basic and acidic residues" evidence="1">
    <location>
        <begin position="46"/>
        <end position="59"/>
    </location>
</feature>
<name>A0A8E0RUY4_9TREM</name>
<protein>
    <submittedName>
        <fullName evidence="2">Uncharacterized protein</fullName>
    </submittedName>
</protein>
<feature type="compositionally biased region" description="Polar residues" evidence="1">
    <location>
        <begin position="72"/>
        <end position="81"/>
    </location>
</feature>
<reference evidence="2" key="1">
    <citation type="submission" date="2019-05" db="EMBL/GenBank/DDBJ databases">
        <title>Annotation for the trematode Fasciolopsis buski.</title>
        <authorList>
            <person name="Choi Y.-J."/>
        </authorList>
    </citation>
    <scope>NUCLEOTIDE SEQUENCE</scope>
    <source>
        <strain evidence="2">HT</strain>
        <tissue evidence="2">Whole worm</tissue>
    </source>
</reference>
<feature type="region of interest" description="Disordered" evidence="1">
    <location>
        <begin position="41"/>
        <end position="81"/>
    </location>
</feature>
<dbReference type="EMBL" id="LUCM01004319">
    <property type="protein sequence ID" value="KAA0194540.1"/>
    <property type="molecule type" value="Genomic_DNA"/>
</dbReference>
<gene>
    <name evidence="2" type="ORF">FBUS_08450</name>
</gene>
<evidence type="ECO:0000313" key="3">
    <source>
        <dbReference type="Proteomes" id="UP000728185"/>
    </source>
</evidence>
<dbReference type="AlphaFoldDB" id="A0A8E0RUY4"/>
<organism evidence="2 3">
    <name type="scientific">Fasciolopsis buskii</name>
    <dbReference type="NCBI Taxonomy" id="27845"/>
    <lineage>
        <taxon>Eukaryota</taxon>
        <taxon>Metazoa</taxon>
        <taxon>Spiralia</taxon>
        <taxon>Lophotrochozoa</taxon>
        <taxon>Platyhelminthes</taxon>
        <taxon>Trematoda</taxon>
        <taxon>Digenea</taxon>
        <taxon>Plagiorchiida</taxon>
        <taxon>Echinostomata</taxon>
        <taxon>Echinostomatoidea</taxon>
        <taxon>Fasciolidae</taxon>
        <taxon>Fasciolopsis</taxon>
    </lineage>
</organism>
<keyword evidence="3" id="KW-1185">Reference proteome</keyword>
<accession>A0A8E0RUY4</accession>
<sequence>MPRNRLQPRRFDLTDANPEIALKRSLIEQTSIRKKKIEIEVAESNDQNHHASDQGPFKEKPKRLTTHHTEGHSTTVRQQHASTEVGLPWLIKFVLDTKV</sequence>
<dbReference type="Proteomes" id="UP000728185">
    <property type="component" value="Unassembled WGS sequence"/>
</dbReference>
<proteinExistence type="predicted"/>